<protein>
    <submittedName>
        <fullName evidence="1">Uncharacterized protein</fullName>
    </submittedName>
</protein>
<reference evidence="1" key="1">
    <citation type="submission" date="2023-06" db="EMBL/GenBank/DDBJ databases">
        <title>Genome-scale phylogeny and comparative genomics of the fungal order Sordariales.</title>
        <authorList>
            <consortium name="Lawrence Berkeley National Laboratory"/>
            <person name="Hensen N."/>
            <person name="Bonometti L."/>
            <person name="Westerberg I."/>
            <person name="Brannstrom I.O."/>
            <person name="Guillou S."/>
            <person name="Cros-Aarteil S."/>
            <person name="Calhoun S."/>
            <person name="Haridas S."/>
            <person name="Kuo A."/>
            <person name="Mondo S."/>
            <person name="Pangilinan J."/>
            <person name="Riley R."/>
            <person name="Labutti K."/>
            <person name="Andreopoulos B."/>
            <person name="Lipzen A."/>
            <person name="Chen C."/>
            <person name="Yanf M."/>
            <person name="Daum C."/>
            <person name="Ng V."/>
            <person name="Clum A."/>
            <person name="Steindorff A."/>
            <person name="Ohm R."/>
            <person name="Martin F."/>
            <person name="Silar P."/>
            <person name="Natvig D."/>
            <person name="Lalanne C."/>
            <person name="Gautier V."/>
            <person name="Ament-Velasquez S.L."/>
            <person name="Kruys A."/>
            <person name="Hutchinson M.I."/>
            <person name="Powell A.J."/>
            <person name="Barry K."/>
            <person name="Miller A.N."/>
            <person name="Grigoriev I.V."/>
            <person name="Debuchy R."/>
            <person name="Gladieux P."/>
            <person name="Thoren M.H."/>
            <person name="Johannesson H."/>
        </authorList>
    </citation>
    <scope>NUCLEOTIDE SEQUENCE</scope>
    <source>
        <strain evidence="1">SMH2532-1</strain>
    </source>
</reference>
<dbReference type="EMBL" id="JAULSV010000005">
    <property type="protein sequence ID" value="KAK0644546.1"/>
    <property type="molecule type" value="Genomic_DNA"/>
</dbReference>
<dbReference type="Proteomes" id="UP001174936">
    <property type="component" value="Unassembled WGS sequence"/>
</dbReference>
<sequence>MVFPFKRPSNFEWRVASPPARQFQAYLDGFDPAGLDVPMEDTASAPLLEMAEKDDEDDEDDNGDKETKTRIVERLFRDTLAQHKLEGQREALENAFPYMEPVEGEAGSSCGNRTKLAKLVYGDAAKAPFGGRFGWFSVPLLEFHMPFFGVLERAILERFSCPNIELIVSRALPRHAEEDAVAILIVAVKPGAVWNEATLEHLLFFWQHGVLMWWAASIRCQTEKDRVQGIGLGTIKDKEERTAVKRKRSKVVSPVAVMVQAHRIHVSMSMKNAPERFAEVDKAWDRYRDVSGRH</sequence>
<organism evidence="1 2">
    <name type="scientific">Cercophora newfieldiana</name>
    <dbReference type="NCBI Taxonomy" id="92897"/>
    <lineage>
        <taxon>Eukaryota</taxon>
        <taxon>Fungi</taxon>
        <taxon>Dikarya</taxon>
        <taxon>Ascomycota</taxon>
        <taxon>Pezizomycotina</taxon>
        <taxon>Sordariomycetes</taxon>
        <taxon>Sordariomycetidae</taxon>
        <taxon>Sordariales</taxon>
        <taxon>Lasiosphaeriaceae</taxon>
        <taxon>Cercophora</taxon>
    </lineage>
</organism>
<gene>
    <name evidence="1" type="ORF">B0T16DRAFT_392877</name>
</gene>
<dbReference type="AlphaFoldDB" id="A0AA39Y3R2"/>
<comment type="caution">
    <text evidence="1">The sequence shown here is derived from an EMBL/GenBank/DDBJ whole genome shotgun (WGS) entry which is preliminary data.</text>
</comment>
<accession>A0AA39Y3R2</accession>
<evidence type="ECO:0000313" key="2">
    <source>
        <dbReference type="Proteomes" id="UP001174936"/>
    </source>
</evidence>
<proteinExistence type="predicted"/>
<evidence type="ECO:0000313" key="1">
    <source>
        <dbReference type="EMBL" id="KAK0644546.1"/>
    </source>
</evidence>
<name>A0AA39Y3R2_9PEZI</name>
<keyword evidence="2" id="KW-1185">Reference proteome</keyword>